<dbReference type="InterPro" id="IPR011009">
    <property type="entry name" value="Kinase-like_dom_sf"/>
</dbReference>
<dbReference type="GO" id="GO:0004386">
    <property type="term" value="F:helicase activity"/>
    <property type="evidence" value="ECO:0007669"/>
    <property type="project" value="InterPro"/>
</dbReference>
<dbReference type="PANTHER" id="PTHR10887">
    <property type="entry name" value="DNA2/NAM7 HELICASE FAMILY"/>
    <property type="match status" value="1"/>
</dbReference>
<dbReference type="Gene3D" id="3.40.50.300">
    <property type="entry name" value="P-loop containing nucleotide triphosphate hydrolases"/>
    <property type="match status" value="3"/>
</dbReference>
<evidence type="ECO:0000259" key="2">
    <source>
        <dbReference type="PROSITE" id="PS50011"/>
    </source>
</evidence>
<feature type="coiled-coil region" evidence="1">
    <location>
        <begin position="1542"/>
        <end position="1569"/>
    </location>
</feature>
<dbReference type="InterPro" id="IPR027417">
    <property type="entry name" value="P-loop_NTPase"/>
</dbReference>
<accession>A0A4Z0CCW6</accession>
<dbReference type="SMART" id="SM00220">
    <property type="entry name" value="S_TKc"/>
    <property type="match status" value="1"/>
</dbReference>
<dbReference type="InterPro" id="IPR041679">
    <property type="entry name" value="DNA2/NAM7-like_C"/>
</dbReference>
<organism evidence="3 4">
    <name type="scientific">Ramlibacter humi</name>
    <dbReference type="NCBI Taxonomy" id="2530451"/>
    <lineage>
        <taxon>Bacteria</taxon>
        <taxon>Pseudomonadati</taxon>
        <taxon>Pseudomonadota</taxon>
        <taxon>Betaproteobacteria</taxon>
        <taxon>Burkholderiales</taxon>
        <taxon>Comamonadaceae</taxon>
        <taxon>Ramlibacter</taxon>
    </lineage>
</organism>
<dbReference type="Gene3D" id="1.10.510.10">
    <property type="entry name" value="Transferase(Phosphotransferase) domain 1"/>
    <property type="match status" value="1"/>
</dbReference>
<dbReference type="InterPro" id="IPR000719">
    <property type="entry name" value="Prot_kinase_dom"/>
</dbReference>
<dbReference type="Pfam" id="PF13087">
    <property type="entry name" value="AAA_12"/>
    <property type="match status" value="1"/>
</dbReference>
<dbReference type="Pfam" id="PF13195">
    <property type="entry name" value="DUF4011"/>
    <property type="match status" value="1"/>
</dbReference>
<dbReference type="PANTHER" id="PTHR10887:SF495">
    <property type="entry name" value="HELICASE SENATAXIN ISOFORM X1-RELATED"/>
    <property type="match status" value="1"/>
</dbReference>
<gene>
    <name evidence="3" type="ORF">EZ216_07320</name>
</gene>
<dbReference type="CDD" id="cd18808">
    <property type="entry name" value="SF1_C_Upf1"/>
    <property type="match status" value="1"/>
</dbReference>
<dbReference type="InterPro" id="IPR025103">
    <property type="entry name" value="DUF4011"/>
</dbReference>
<dbReference type="EMBL" id="SMLK01000001">
    <property type="protein sequence ID" value="TFZ08944.1"/>
    <property type="molecule type" value="Genomic_DNA"/>
</dbReference>
<dbReference type="InterPro" id="IPR045055">
    <property type="entry name" value="DNA2/NAM7-like"/>
</dbReference>
<proteinExistence type="predicted"/>
<dbReference type="GO" id="GO:0005524">
    <property type="term" value="F:ATP binding"/>
    <property type="evidence" value="ECO:0007669"/>
    <property type="project" value="InterPro"/>
</dbReference>
<dbReference type="GO" id="GO:0004672">
    <property type="term" value="F:protein kinase activity"/>
    <property type="evidence" value="ECO:0007669"/>
    <property type="project" value="InterPro"/>
</dbReference>
<protein>
    <submittedName>
        <fullName evidence="3">DUF4011 domain-containing protein</fullName>
    </submittedName>
</protein>
<dbReference type="PROSITE" id="PS50011">
    <property type="entry name" value="PROTEIN_KINASE_DOM"/>
    <property type="match status" value="1"/>
</dbReference>
<comment type="caution">
    <text evidence="3">The sequence shown here is derived from an EMBL/GenBank/DDBJ whole genome shotgun (WGS) entry which is preliminary data.</text>
</comment>
<dbReference type="Pfam" id="PF00069">
    <property type="entry name" value="Pkinase"/>
    <property type="match status" value="1"/>
</dbReference>
<evidence type="ECO:0000256" key="1">
    <source>
        <dbReference type="SAM" id="Coils"/>
    </source>
</evidence>
<dbReference type="OrthoDB" id="9757917at2"/>
<dbReference type="InterPro" id="IPR049468">
    <property type="entry name" value="Restrct_endonuc-II-like_dom"/>
</dbReference>
<dbReference type="SUPFAM" id="SSF56112">
    <property type="entry name" value="Protein kinase-like (PK-like)"/>
    <property type="match status" value="1"/>
</dbReference>
<dbReference type="Pfam" id="PF13086">
    <property type="entry name" value="AAA_11"/>
    <property type="match status" value="1"/>
</dbReference>
<dbReference type="Proteomes" id="UP000297839">
    <property type="component" value="Unassembled WGS sequence"/>
</dbReference>
<evidence type="ECO:0000313" key="4">
    <source>
        <dbReference type="Proteomes" id="UP000297839"/>
    </source>
</evidence>
<dbReference type="SUPFAM" id="SSF52540">
    <property type="entry name" value="P-loop containing nucleoside triphosphate hydrolases"/>
    <property type="match status" value="1"/>
</dbReference>
<sequence>MTELVRYCPSCHTERSVAEVTCEGEVGGHSCDFPLLEVQITPAGWRPATVVPAQSNGAPAAPAALLCTNGHPLEPGDFICSTCGADAATPEPAQPDFVDTQPGATETIIAGWRVLREVSSTAGRRDRYLVQEEAGEREAILTLYHHGWEPDPTVYDALRRVSLEHVPQILATGRWQDRAYEVAESLTGGTLADLGIVATDSESVRRIAYELGKALDALAEVGLRHRDIRPGTLLVRNRNPVDLVIGGFGSARLSEYDLDIVSPLEVTRYTAPEAVAGGVAAASDWWSLGIVLLEQVTGGKCFEGIDQQAFLIHVLANGVPIPSDVPSDVALLLRGLLARDRHKRWRWKEVQAWLDGQSPEAPEAAGEGGASTGPSITLGGKKYASLSSYSFAAASALLWEEAREQLLRGVITDWAQARSAPAAQIAALRRIVKDESISDDWRLLLALKVLNPDMPPVLKGHIVSPKWLLENPLEGYELICGPVPDLLHELEQDNWLLRLKVRVATVRERAEHLNIDLDEDTLRVYLLSTSRAKLSAEWNTRRRVFPDSEHLGLLNLLERRSLAEEDLIVVLSAAPTQFRSCDAIVEEARQLALSGGIPTFDAISAADTVTWPRGEILEAVTERIEGFAKCGYPVVNEWADRYRLDRRMPLSQALVLLSVPEEQWQEPHRQQYVSHLLSFFEKKVVNTVMRGPLVRMTIGKSTPRVDLRELHTKRMDAGGLLDHLLKRNATSLTLDPSALDPMSTTGFRLQALDRSSELYKRDTGIDGMYLGFPFLLTKENKSGARTRIAPVLLWPVRVRHEVGARNNVQVSFDSEREEVRLNPALETLVGQETVKKWAKVTEELLGRSALRAADVIDAFGTLATPRSRELSPLPNPKIDVPANSMQLECAAVLFHMTFMGQAIGEEIRNLKSLPPAGTGLETALRLRTGEAPAAAASARPKELERYFTVFSDPSQESAVLQARLAPGLLVEGPPGTGKSQTIVNMVGDAIGRGKSVLIVCQKHAALEVVHKRLVAEGLGERVVMVNDVNKDRQPIIRAIREQLESVVRRPTDAAAQIQRKREAVAARIESNEATLDKHHAALHQVDEAVGLSYRVLLGELIKLEQAVSTPEVPALRAMLQRLNIGQLATLEEEVAPAVRHWLPAKYENSALSALQPFAADLATLNDFREAFDRFAAAEGSRHEVLTTRPSSFEVDDPKPHRTWLSSYGNEFLTLPEEQRALLAKWLPLFRGAGNADPLGLRIIDDLRKLRDALSSCRSQDNDAKLSSVLTRMPDEALETLRALTTEAIEPLSFFGRLNILRMLRKGKVSKFLQSAGDMATQERMVKLLAAVRLEQAWRPHRKTAGQLMAQLSLPELDLDAGPTMLPAVSKTLTSLQGVATHAAHLQAAPWASRMDAAAQTGNRDAFLKLFAEFDSAFARHEVRTASLLALNDLKPWMQFSWLQECQQAVIRNEGNGQRVTPIGAAMPTLAAYQLFRGRAAKLSQQAIQVFATLRTKEGVLTAVPAADLEDVARRILNREARLAWKQAMEQSTPELSMERRELAQKVSVLEQLDKEMRLLNRQLLQVNFDLAAIRPVREWEDITRLIGARARRLREFIELGTGLGLMKLRPVWLMNPDVASRVLPLKPGLFDTVIYDEASQMPVEFALPTLFRGKVTVVSGDEKQMPPTAFFASKVESDEGHVFDGELPDEDATAEEKDAFEETWNRREIKDCPDLLQLARSNLPNSRLQIHYRSSYRELIGYSNAAFYANDLSVPVRHPEEIVRAERPIELVRVDGVYTEQTNPEEAQKVVEILAQLWSAPQGQRPSVGIVTFNRKQADLIEDALEARAEEDAAFRAAYTQESERYEDGEDMSVFVKNVENVQGDERDVIVFSSTFGRNAQGSFLRFFGVLGQKGGERRLNVAVTRSRKKVYMVTSMPIPEISDLLSTRRAPATPRDFLQGYMEYARLISSGEFDSAKALLARITARRGDVVRAGSRGESADDAFYRSVGDYLRSLGYEVKASEDADAFGLDYAIEHPETGLFAIGIECDSPRHPLLAHARAREVWRPQVLQRSLPVLHRVSCHGWFHDGEQERVRLLNAVKMALDVRQAA</sequence>
<dbReference type="Pfam" id="PF18741">
    <property type="entry name" value="MTES_1575"/>
    <property type="match status" value="1"/>
</dbReference>
<feature type="domain" description="Protein kinase" evidence="2">
    <location>
        <begin position="112"/>
        <end position="354"/>
    </location>
</feature>
<dbReference type="RefSeq" id="WP_135249029.1">
    <property type="nucleotide sequence ID" value="NZ_SMLK01000001.1"/>
</dbReference>
<reference evidence="3 4" key="1">
    <citation type="submission" date="2019-03" db="EMBL/GenBank/DDBJ databases">
        <title>Ramlibacter sp. 18x22-1, whole genome shotgun sequence.</title>
        <authorList>
            <person name="Zhang X."/>
            <person name="Feng G."/>
            <person name="Zhu H."/>
        </authorList>
    </citation>
    <scope>NUCLEOTIDE SEQUENCE [LARGE SCALE GENOMIC DNA]</scope>
    <source>
        <strain evidence="3 4">18x22-1</strain>
    </source>
</reference>
<dbReference type="InterPro" id="IPR041677">
    <property type="entry name" value="DNA2/NAM7_AAA_11"/>
</dbReference>
<dbReference type="InterPro" id="IPR047187">
    <property type="entry name" value="SF1_C_Upf1"/>
</dbReference>
<name>A0A4Z0CCW6_9BURK</name>
<evidence type="ECO:0000313" key="3">
    <source>
        <dbReference type="EMBL" id="TFZ08944.1"/>
    </source>
</evidence>
<keyword evidence="1" id="KW-0175">Coiled coil</keyword>
<keyword evidence="4" id="KW-1185">Reference proteome</keyword>